<sequence>HTKALLTEMYLCIFQNKNMSPLGRGALKLDPSVFHHFQNEACQCKSDGSKFYDSDDTDPEHDAIYRRSSCSEQISSELLEIIQRARVAALERIKLVEGSD</sequence>
<accession>A0A9W8LN90</accession>
<evidence type="ECO:0000313" key="2">
    <source>
        <dbReference type="Proteomes" id="UP001140172"/>
    </source>
</evidence>
<dbReference type="Proteomes" id="UP001140172">
    <property type="component" value="Unassembled WGS sequence"/>
</dbReference>
<gene>
    <name evidence="1" type="ORF">GGI15_001143</name>
</gene>
<dbReference type="OrthoDB" id="5584477at2759"/>
<organism evidence="1 2">
    <name type="scientific">Coemansia interrupta</name>
    <dbReference type="NCBI Taxonomy" id="1126814"/>
    <lineage>
        <taxon>Eukaryota</taxon>
        <taxon>Fungi</taxon>
        <taxon>Fungi incertae sedis</taxon>
        <taxon>Zoopagomycota</taxon>
        <taxon>Kickxellomycotina</taxon>
        <taxon>Kickxellomycetes</taxon>
        <taxon>Kickxellales</taxon>
        <taxon>Kickxellaceae</taxon>
        <taxon>Coemansia</taxon>
    </lineage>
</organism>
<reference evidence="1" key="1">
    <citation type="submission" date="2022-07" db="EMBL/GenBank/DDBJ databases">
        <title>Phylogenomic reconstructions and comparative analyses of Kickxellomycotina fungi.</title>
        <authorList>
            <person name="Reynolds N.K."/>
            <person name="Stajich J.E."/>
            <person name="Barry K."/>
            <person name="Grigoriev I.V."/>
            <person name="Crous P."/>
            <person name="Smith M.E."/>
        </authorList>
    </citation>
    <scope>NUCLEOTIDE SEQUENCE</scope>
    <source>
        <strain evidence="1">BCRC 34489</strain>
    </source>
</reference>
<name>A0A9W8LN90_9FUNG</name>
<evidence type="ECO:0000313" key="1">
    <source>
        <dbReference type="EMBL" id="KAJ2786930.1"/>
    </source>
</evidence>
<dbReference type="AlphaFoldDB" id="A0A9W8LN90"/>
<proteinExistence type="predicted"/>
<feature type="non-terminal residue" evidence="1">
    <location>
        <position position="1"/>
    </location>
</feature>
<comment type="caution">
    <text evidence="1">The sequence shown here is derived from an EMBL/GenBank/DDBJ whole genome shotgun (WGS) entry which is preliminary data.</text>
</comment>
<dbReference type="EMBL" id="JANBUM010000039">
    <property type="protein sequence ID" value="KAJ2786930.1"/>
    <property type="molecule type" value="Genomic_DNA"/>
</dbReference>
<keyword evidence="2" id="KW-1185">Reference proteome</keyword>
<protein>
    <submittedName>
        <fullName evidence="1">Uncharacterized protein</fullName>
    </submittedName>
</protein>